<dbReference type="EMBL" id="BONW01000028">
    <property type="protein sequence ID" value="GIG90691.1"/>
    <property type="molecule type" value="Genomic_DNA"/>
</dbReference>
<proteinExistence type="predicted"/>
<dbReference type="Proteomes" id="UP000646749">
    <property type="component" value="Unassembled WGS sequence"/>
</dbReference>
<feature type="transmembrane region" description="Helical" evidence="2">
    <location>
        <begin position="43"/>
        <end position="62"/>
    </location>
</feature>
<reference evidence="3 4" key="1">
    <citation type="submission" date="2021-01" db="EMBL/GenBank/DDBJ databases">
        <title>Whole genome shotgun sequence of Plantactinospora endophytica NBRC 110450.</title>
        <authorList>
            <person name="Komaki H."/>
            <person name="Tamura T."/>
        </authorList>
    </citation>
    <scope>NUCLEOTIDE SEQUENCE [LARGE SCALE GENOMIC DNA]</scope>
    <source>
        <strain evidence="3 4">NBRC 110450</strain>
    </source>
</reference>
<accession>A0ABQ4E8S6</accession>
<gene>
    <name evidence="3" type="ORF">Pen02_56270</name>
</gene>
<comment type="caution">
    <text evidence="3">The sequence shown here is derived from an EMBL/GenBank/DDBJ whole genome shotgun (WGS) entry which is preliminary data.</text>
</comment>
<keyword evidence="4" id="KW-1185">Reference proteome</keyword>
<evidence type="ECO:0000313" key="3">
    <source>
        <dbReference type="EMBL" id="GIG90691.1"/>
    </source>
</evidence>
<evidence type="ECO:0000256" key="2">
    <source>
        <dbReference type="SAM" id="Phobius"/>
    </source>
</evidence>
<name>A0ABQ4E8S6_9ACTN</name>
<keyword evidence="2" id="KW-0472">Membrane</keyword>
<evidence type="ECO:0000256" key="1">
    <source>
        <dbReference type="SAM" id="MobiDB-lite"/>
    </source>
</evidence>
<organism evidence="3 4">
    <name type="scientific">Plantactinospora endophytica</name>
    <dbReference type="NCBI Taxonomy" id="673535"/>
    <lineage>
        <taxon>Bacteria</taxon>
        <taxon>Bacillati</taxon>
        <taxon>Actinomycetota</taxon>
        <taxon>Actinomycetes</taxon>
        <taxon>Micromonosporales</taxon>
        <taxon>Micromonosporaceae</taxon>
        <taxon>Plantactinospora</taxon>
    </lineage>
</organism>
<keyword evidence="2" id="KW-0812">Transmembrane</keyword>
<keyword evidence="2" id="KW-1133">Transmembrane helix</keyword>
<sequence>MNTVDDLRRTLEDQAGRAPDERGLIEEARAGAARIRRRRRMTAAAGTAAAVLGSALVVPFAVSYESAPPIAPAAPSASATPAGPRRGSDLTVGLAPGNGLTVSAYLLGTSSQYLTAVRDDGMKYNLDVANPGTFGRDPIKGSVRVRVGDRDGWYLARPAPRWMYSKPTTEHLLTWETRDGFGVTFSSVSGKADLLATAQAIRFVRPAPPNGPLQLGWVPDGLVLTSVEVFNDRKTESILLSPPVKKSPENNGISVRAESASPGWLTRWTEGTPPTHTIAGYQAWYRKLPLSRDGAPHAILVVTAGDCGINIQVTGPTSFADLERLVGEATIGSCTSQDGWGPVVPQADGE</sequence>
<feature type="region of interest" description="Disordered" evidence="1">
    <location>
        <begin position="1"/>
        <end position="20"/>
    </location>
</feature>
<evidence type="ECO:0000313" key="4">
    <source>
        <dbReference type="Proteomes" id="UP000646749"/>
    </source>
</evidence>
<dbReference type="RefSeq" id="WP_203869082.1">
    <property type="nucleotide sequence ID" value="NZ_BONW01000028.1"/>
</dbReference>
<protein>
    <submittedName>
        <fullName evidence="3">Uncharacterized protein</fullName>
    </submittedName>
</protein>